<keyword evidence="4" id="KW-1185">Reference proteome</keyword>
<dbReference type="Proteomes" id="UP000818624">
    <property type="component" value="Chromosome 1"/>
</dbReference>
<accession>A0ABY8EM46</accession>
<evidence type="ECO:0000313" key="4">
    <source>
        <dbReference type="Proteomes" id="UP000818624"/>
    </source>
</evidence>
<name>A0ABY8EM46_MALFU</name>
<reference evidence="3 4" key="1">
    <citation type="journal article" date="2020" name="Elife">
        <title>Loss of centromere function drives karyotype evolution in closely related Malassezia species.</title>
        <authorList>
            <person name="Sankaranarayanan S.R."/>
            <person name="Ianiri G."/>
            <person name="Coelho M.A."/>
            <person name="Reza M.H."/>
            <person name="Thimmappa B.C."/>
            <person name="Ganguly P."/>
            <person name="Vadnala R.N."/>
            <person name="Sun S."/>
            <person name="Siddharthan R."/>
            <person name="Tellgren-Roth C."/>
            <person name="Dawson T.L."/>
            <person name="Heitman J."/>
            <person name="Sanyal K."/>
        </authorList>
    </citation>
    <scope>NUCLEOTIDE SEQUENCE [LARGE SCALE GENOMIC DNA]</scope>
    <source>
        <strain evidence="3">CBS14141</strain>
    </source>
</reference>
<proteinExistence type="predicted"/>
<protein>
    <submittedName>
        <fullName evidence="3">Uncharacterized protein</fullName>
    </submittedName>
</protein>
<feature type="region of interest" description="Disordered" evidence="2">
    <location>
        <begin position="365"/>
        <end position="384"/>
    </location>
</feature>
<feature type="region of interest" description="Disordered" evidence="2">
    <location>
        <begin position="184"/>
        <end position="265"/>
    </location>
</feature>
<organism evidence="3 4">
    <name type="scientific">Malassezia furfur</name>
    <name type="common">Pityriasis versicolor infection agent</name>
    <name type="synonym">Pityrosporum furfur</name>
    <dbReference type="NCBI Taxonomy" id="55194"/>
    <lineage>
        <taxon>Eukaryota</taxon>
        <taxon>Fungi</taxon>
        <taxon>Dikarya</taxon>
        <taxon>Basidiomycota</taxon>
        <taxon>Ustilaginomycotina</taxon>
        <taxon>Malasseziomycetes</taxon>
        <taxon>Malasseziales</taxon>
        <taxon>Malasseziaceae</taxon>
        <taxon>Malassezia</taxon>
    </lineage>
</organism>
<evidence type="ECO:0000313" key="3">
    <source>
        <dbReference type="EMBL" id="WFD46612.1"/>
    </source>
</evidence>
<dbReference type="EMBL" id="CP046234">
    <property type="protein sequence ID" value="WFD46612.1"/>
    <property type="molecule type" value="Genomic_DNA"/>
</dbReference>
<evidence type="ECO:0000256" key="2">
    <source>
        <dbReference type="SAM" id="MobiDB-lite"/>
    </source>
</evidence>
<sequence length="441" mass="48900">MQAAPSQPRFSGNVCGSALVPQVWDTVHVELDDGYEERARSAHRQQVLKRKEQRAFAELVQQLAIEEVENQRREQRRRVIEAKKAALAEARRQEAAERRRAEAARKRHLAKMHAAQIRQALWEAARAEEAQRIAHAQQLALRQQAQRCAEQKRLAQVQAQAQTQQDKVRYVRIGDLLLRIVENDEEEEYSDAQEDANDNNEETEETETTALAPLTSGNDAEDKVEEEVAVALAKLSAHDRPDEEVQEPEQQIESPDASDDEHNEAVAQACQALADAITTPASEPESENAPAPTETASLEASAPVADAPSANADPVLLFSRDFPSNDTEYGREIRKLVNANSITVEASRANGGSIKIGGLWKMQAPERVHSPPRSPRSARVSDVDENGEEVVVPVVDVQTTNELDASKIKLDDTDTIPLPEHLDGLRAELTDDGFRLWLDSA</sequence>
<feature type="compositionally biased region" description="Acidic residues" evidence="2">
    <location>
        <begin position="184"/>
        <end position="207"/>
    </location>
</feature>
<keyword evidence="1" id="KW-0175">Coiled coil</keyword>
<feature type="coiled-coil region" evidence="1">
    <location>
        <begin position="65"/>
        <end position="107"/>
    </location>
</feature>
<gene>
    <name evidence="3" type="ORF">GLX27_001249</name>
</gene>
<feature type="region of interest" description="Disordered" evidence="2">
    <location>
        <begin position="279"/>
        <end position="309"/>
    </location>
</feature>
<evidence type="ECO:0000256" key="1">
    <source>
        <dbReference type="SAM" id="Coils"/>
    </source>
</evidence>